<protein>
    <submittedName>
        <fullName evidence="7">Putative CoA-substrate-specific enzyme activase</fullName>
    </submittedName>
</protein>
<sequence length="400" mass="44184">MTNLYLGVDIGSVSINIVAIDEENELAFKLYTRNSGNPIELVKEGLTKFKEEIELEEYKIRGVGVTGSGRQLIAYVLGADTVKNEITAHARASTYYHPEAGTIFEIGGQDSKLIIVEDGIAVDFAMNTVCAAGTGSFLDHQAERLGVPIEEFGELALEADRDVRIAGRCTVFAESDMISKQQYGFTKPEIINGLSEALVRNYMNNLVRNRVLEGEYIFQGGVAANIGIKAAFEEEIGAEVIVPEHHDVMGAIGIAMLAKRDVKRSGQESSFRGFDLTRQEFETTSFECEDCANNCEVIKVIADGKIIAVTGDRCGKWSASLIGDSAAAESRSRNKENTAARTAEEENKDFNKTAEELEVDLYKIDPEKEKQVMKELEELEEQEEELEDSDTDDKEDNVYV</sequence>
<dbReference type="InterPro" id="IPR051805">
    <property type="entry name" value="Dehydratase_Activator_Redct"/>
</dbReference>
<feature type="region of interest" description="Disordered" evidence="5">
    <location>
        <begin position="374"/>
        <end position="400"/>
    </location>
</feature>
<dbReference type="InterPro" id="IPR043129">
    <property type="entry name" value="ATPase_NBD"/>
</dbReference>
<feature type="region of interest" description="Disordered" evidence="5">
    <location>
        <begin position="325"/>
        <end position="352"/>
    </location>
</feature>
<evidence type="ECO:0000256" key="1">
    <source>
        <dbReference type="ARBA" id="ARBA00001966"/>
    </source>
</evidence>
<feature type="domain" description="ATPase BadF/BadG/BcrA/BcrD type" evidence="6">
    <location>
        <begin position="6"/>
        <end position="258"/>
    </location>
</feature>
<comment type="cofactor">
    <cofactor evidence="1">
        <name>[4Fe-4S] cluster</name>
        <dbReference type="ChEBI" id="CHEBI:49883"/>
    </cofactor>
</comment>
<dbReference type="InterPro" id="IPR002731">
    <property type="entry name" value="ATPase_BadF"/>
</dbReference>
<dbReference type="EMBL" id="SNWX01000003">
    <property type="protein sequence ID" value="TDO94348.1"/>
    <property type="molecule type" value="Genomic_DNA"/>
</dbReference>
<evidence type="ECO:0000256" key="5">
    <source>
        <dbReference type="SAM" id="MobiDB-lite"/>
    </source>
</evidence>
<dbReference type="InterPro" id="IPR008275">
    <property type="entry name" value="CoA_E_activase_dom"/>
</dbReference>
<dbReference type="CDD" id="cd24035">
    <property type="entry name" value="ASKHA_NBD_O66634-like_rpt2"/>
    <property type="match status" value="1"/>
</dbReference>
<dbReference type="SUPFAM" id="SSF53067">
    <property type="entry name" value="Actin-like ATPase domain"/>
    <property type="match status" value="1"/>
</dbReference>
<dbReference type="GO" id="GO:0046872">
    <property type="term" value="F:metal ion binding"/>
    <property type="evidence" value="ECO:0007669"/>
    <property type="project" value="UniProtKB-KW"/>
</dbReference>
<dbReference type="OrthoDB" id="9778513at2"/>
<evidence type="ECO:0000256" key="3">
    <source>
        <dbReference type="ARBA" id="ARBA00023004"/>
    </source>
</evidence>
<keyword evidence="4" id="KW-0411">Iron-sulfur</keyword>
<proteinExistence type="predicted"/>
<name>A0A4R6LZL8_9FIRM</name>
<feature type="compositionally biased region" description="Acidic residues" evidence="5">
    <location>
        <begin position="377"/>
        <end position="400"/>
    </location>
</feature>
<evidence type="ECO:0000259" key="6">
    <source>
        <dbReference type="Pfam" id="PF01869"/>
    </source>
</evidence>
<evidence type="ECO:0000313" key="8">
    <source>
        <dbReference type="Proteomes" id="UP000295064"/>
    </source>
</evidence>
<dbReference type="Proteomes" id="UP000295064">
    <property type="component" value="Unassembled WGS sequence"/>
</dbReference>
<dbReference type="Gene3D" id="3.30.420.40">
    <property type="match status" value="2"/>
</dbReference>
<dbReference type="Pfam" id="PF01869">
    <property type="entry name" value="BcrAD_BadFG"/>
    <property type="match status" value="1"/>
</dbReference>
<dbReference type="GO" id="GO:0051536">
    <property type="term" value="F:iron-sulfur cluster binding"/>
    <property type="evidence" value="ECO:0007669"/>
    <property type="project" value="UniProtKB-KW"/>
</dbReference>
<dbReference type="PANTHER" id="PTHR32329">
    <property type="entry name" value="BIFUNCTIONAL PROTEIN [INCLUDES 2-HYDROXYACYL-COA DEHYDRATASE (N-TER) AND ITS ACTIVATOR DOMAIN (C_TERM)-RELATED"/>
    <property type="match status" value="1"/>
</dbReference>
<keyword evidence="2" id="KW-0479">Metal-binding</keyword>
<dbReference type="AlphaFoldDB" id="A0A4R6LZL8"/>
<evidence type="ECO:0000313" key="7">
    <source>
        <dbReference type="EMBL" id="TDO94348.1"/>
    </source>
</evidence>
<evidence type="ECO:0000256" key="2">
    <source>
        <dbReference type="ARBA" id="ARBA00022723"/>
    </source>
</evidence>
<reference evidence="7 8" key="1">
    <citation type="submission" date="2019-03" db="EMBL/GenBank/DDBJ databases">
        <title>Subsurface microbial communities from deep shales in Ohio and West Virginia, USA.</title>
        <authorList>
            <person name="Wrighton K."/>
        </authorList>
    </citation>
    <scope>NUCLEOTIDE SEQUENCE [LARGE SCALE GENOMIC DNA]</scope>
    <source>
        <strain evidence="7 8">MA284_T2</strain>
    </source>
</reference>
<accession>A0A4R6LZL8</accession>
<organism evidence="7 8">
    <name type="scientific">Halanaerobium saccharolyticum</name>
    <dbReference type="NCBI Taxonomy" id="43595"/>
    <lineage>
        <taxon>Bacteria</taxon>
        <taxon>Bacillati</taxon>
        <taxon>Bacillota</taxon>
        <taxon>Clostridia</taxon>
        <taxon>Halanaerobiales</taxon>
        <taxon>Halanaerobiaceae</taxon>
        <taxon>Halanaerobium</taxon>
    </lineage>
</organism>
<gene>
    <name evidence="7" type="ORF">DFR79_10326</name>
</gene>
<dbReference type="NCBIfam" id="TIGR00241">
    <property type="entry name" value="CoA_E_activ"/>
    <property type="match status" value="1"/>
</dbReference>
<evidence type="ECO:0000256" key="4">
    <source>
        <dbReference type="ARBA" id="ARBA00023014"/>
    </source>
</evidence>
<dbReference type="PANTHER" id="PTHR32329:SF7">
    <property type="entry name" value="ACTIVATOR OF 2-HYDROXYACYL-COA-HYDRATASE"/>
    <property type="match status" value="1"/>
</dbReference>
<feature type="compositionally biased region" description="Basic and acidic residues" evidence="5">
    <location>
        <begin position="330"/>
        <end position="352"/>
    </location>
</feature>
<comment type="caution">
    <text evidence="7">The sequence shown here is derived from an EMBL/GenBank/DDBJ whole genome shotgun (WGS) entry which is preliminary data.</text>
</comment>
<keyword evidence="3" id="KW-0408">Iron</keyword>